<dbReference type="InterPro" id="IPR039505">
    <property type="entry name" value="DRC1/2_N"/>
</dbReference>
<reference evidence="14" key="3">
    <citation type="submission" date="2025-09" db="UniProtKB">
        <authorList>
            <consortium name="Ensembl"/>
        </authorList>
    </citation>
    <scope>IDENTIFICATION</scope>
</reference>
<evidence type="ECO:0000256" key="10">
    <source>
        <dbReference type="SAM" id="Coils"/>
    </source>
</evidence>
<dbReference type="RefSeq" id="XP_030260662.1">
    <property type="nucleotide sequence ID" value="XM_030404802.1"/>
</dbReference>
<evidence type="ECO:0000259" key="12">
    <source>
        <dbReference type="Pfam" id="PF14772"/>
    </source>
</evidence>
<dbReference type="OMA" id="LDFMMAR"/>
<evidence type="ECO:0000256" key="11">
    <source>
        <dbReference type="SAM" id="MobiDB-lite"/>
    </source>
</evidence>
<dbReference type="GeneTree" id="ENSGT00940000153804"/>
<keyword evidence="4" id="KW-0282">Flagellum</keyword>
<feature type="coiled-coil region" evidence="10">
    <location>
        <begin position="96"/>
        <end position="123"/>
    </location>
</feature>
<keyword evidence="5 10" id="KW-0175">Coiled coil</keyword>
<feature type="coiled-coil region" evidence="10">
    <location>
        <begin position="151"/>
        <end position="207"/>
    </location>
</feature>
<dbReference type="FunCoup" id="A0A671V4D9">
    <property type="interactions" value="162"/>
</dbReference>
<feature type="region of interest" description="Disordered" evidence="11">
    <location>
        <begin position="1"/>
        <end position="60"/>
    </location>
</feature>
<evidence type="ECO:0000259" key="13">
    <source>
        <dbReference type="Pfam" id="PF14775"/>
    </source>
</evidence>
<dbReference type="GeneID" id="115573811"/>
<evidence type="ECO:0000256" key="8">
    <source>
        <dbReference type="ARBA" id="ARBA00031554"/>
    </source>
</evidence>
<dbReference type="GO" id="GO:0005858">
    <property type="term" value="C:axonemal dynein complex"/>
    <property type="evidence" value="ECO:0007669"/>
    <property type="project" value="InterPro"/>
</dbReference>
<evidence type="ECO:0000256" key="4">
    <source>
        <dbReference type="ARBA" id="ARBA00022846"/>
    </source>
</evidence>
<evidence type="ECO:0000256" key="3">
    <source>
        <dbReference type="ARBA" id="ARBA00013815"/>
    </source>
</evidence>
<evidence type="ECO:0000256" key="5">
    <source>
        <dbReference type="ARBA" id="ARBA00023054"/>
    </source>
</evidence>
<dbReference type="Pfam" id="PF14772">
    <property type="entry name" value="NYD-SP28"/>
    <property type="match status" value="1"/>
</dbReference>
<protein>
    <recommendedName>
        <fullName evidence="3">Dynein regulatory complex protein 1</fullName>
    </recommendedName>
    <alternativeName>
        <fullName evidence="8">Coiled-coil domain-containing protein 164</fullName>
    </alternativeName>
</protein>
<dbReference type="PANTHER" id="PTHR21625">
    <property type="entry name" value="NYD-SP28 PROTEIN"/>
    <property type="match status" value="1"/>
</dbReference>
<evidence type="ECO:0000256" key="2">
    <source>
        <dbReference type="ARBA" id="ARBA00009688"/>
    </source>
</evidence>
<feature type="compositionally biased region" description="Polar residues" evidence="11">
    <location>
        <begin position="20"/>
        <end position="30"/>
    </location>
</feature>
<comment type="subcellular location">
    <subcellularLocation>
        <location evidence="1">Cytoplasm</location>
        <location evidence="1">Cytoskeleton</location>
        <location evidence="1">Flagellum axoneme</location>
    </subcellularLocation>
</comment>
<dbReference type="PANTHER" id="PTHR21625:SF1">
    <property type="entry name" value="DYNEIN REGULATORY COMPLEX PROTEIN 1"/>
    <property type="match status" value="1"/>
</dbReference>
<keyword evidence="6" id="KW-0969">Cilium</keyword>
<evidence type="ECO:0000313" key="15">
    <source>
        <dbReference type="Proteomes" id="UP000472265"/>
    </source>
</evidence>
<dbReference type="Proteomes" id="UP000472265">
    <property type="component" value="Chromosome 22"/>
</dbReference>
<dbReference type="CTD" id="92749"/>
<organism evidence="14 15">
    <name type="scientific">Sparus aurata</name>
    <name type="common">Gilthead sea bream</name>
    <dbReference type="NCBI Taxonomy" id="8175"/>
    <lineage>
        <taxon>Eukaryota</taxon>
        <taxon>Metazoa</taxon>
        <taxon>Chordata</taxon>
        <taxon>Craniata</taxon>
        <taxon>Vertebrata</taxon>
        <taxon>Euteleostomi</taxon>
        <taxon>Actinopterygii</taxon>
        <taxon>Neopterygii</taxon>
        <taxon>Teleostei</taxon>
        <taxon>Neoteleostei</taxon>
        <taxon>Acanthomorphata</taxon>
        <taxon>Eupercaria</taxon>
        <taxon>Spariformes</taxon>
        <taxon>Sparidae</taxon>
        <taxon>Sparus</taxon>
    </lineage>
</organism>
<evidence type="ECO:0000313" key="14">
    <source>
        <dbReference type="Ensembl" id="ENSSAUP00010021613.1"/>
    </source>
</evidence>
<comment type="function">
    <text evidence="9">Component of the nexin-dynein regulatory complex (N-DRC) a key regulator of ciliary/flagellar motility which maintains the alignment and integrity of the distal axoneme and regulates microtubule sliding in motile axonemes. Plays a critical role in the assembly of N-DRC and also stabilizes the assembly of multiple inner dynein arms and radial spokes. Coassembles with CCDC65/DRC2 to form a central scaffold needed for assembly of the N-DRC and its attachment to the outer doublet microtubules.</text>
</comment>
<evidence type="ECO:0000256" key="1">
    <source>
        <dbReference type="ARBA" id="ARBA00004611"/>
    </source>
</evidence>
<dbReference type="Pfam" id="PF14775">
    <property type="entry name" value="NYD-SP28_assoc"/>
    <property type="match status" value="1"/>
</dbReference>
<evidence type="ECO:0000256" key="7">
    <source>
        <dbReference type="ARBA" id="ARBA00023273"/>
    </source>
</evidence>
<feature type="domain" description="Dynein regulatory complex protein 1 C-terminal" evidence="13">
    <location>
        <begin position="627"/>
        <end position="685"/>
    </location>
</feature>
<accession>A0A671V4D9</accession>
<name>A0A671V4D9_SPAAU</name>
<comment type="similarity">
    <text evidence="2">Belongs to the DRC1 family.</text>
</comment>
<dbReference type="InParanoid" id="A0A671V4D9"/>
<keyword evidence="7" id="KW-0966">Cell projection</keyword>
<proteinExistence type="inferred from homology"/>
<dbReference type="GO" id="GO:0060285">
    <property type="term" value="P:cilium-dependent cell motility"/>
    <property type="evidence" value="ECO:0007669"/>
    <property type="project" value="TreeGrafter"/>
</dbReference>
<dbReference type="InterPro" id="IPR029440">
    <property type="entry name" value="DRC1_C"/>
</dbReference>
<dbReference type="InterPro" id="IPR039750">
    <property type="entry name" value="DRC1/DRC2"/>
</dbReference>
<dbReference type="GO" id="GO:0070286">
    <property type="term" value="P:axonemal dynein complex assembly"/>
    <property type="evidence" value="ECO:0007669"/>
    <property type="project" value="InterPro"/>
</dbReference>
<dbReference type="Ensembl" id="ENSSAUT00010022832.1">
    <property type="protein sequence ID" value="ENSSAUP00010021613.1"/>
    <property type="gene ID" value="ENSSAUG00010009552.1"/>
</dbReference>
<feature type="compositionally biased region" description="Acidic residues" evidence="11">
    <location>
        <begin position="1"/>
        <end position="12"/>
    </location>
</feature>
<dbReference type="AlphaFoldDB" id="A0A671V4D9"/>
<reference evidence="14" key="1">
    <citation type="submission" date="2021-04" db="EMBL/GenBank/DDBJ databases">
        <authorList>
            <consortium name="Wellcome Sanger Institute Data Sharing"/>
        </authorList>
    </citation>
    <scope>NUCLEOTIDE SEQUENCE [LARGE SCALE GENOMIC DNA]</scope>
</reference>
<feature type="domain" description="Dynein regulatory complex protein 1/2 N-terminal" evidence="12">
    <location>
        <begin position="83"/>
        <end position="182"/>
    </location>
</feature>
<evidence type="ECO:0000256" key="6">
    <source>
        <dbReference type="ARBA" id="ARBA00023069"/>
    </source>
</evidence>
<sequence>MEEVEKDPEEASEPSVVSENQEANSGVSTQEAEEDPTVEVKEESQENCPEEDEVEGSEKLITPQRIIDLQRDLSALVTNIQTAADAKESMRRTELEEARRLRLERLENDAKSSQERFEEITRGWSIAKQKLIPQELQEALNNQQQLWAVLLEDKKKLISDLQQELKAGDDRYVKDLRKQAEELDLMMERMEDQIKTLTKAYREELAQMERVYQHETDVLLTKYKSEWEQYMKELLDIEGERLTQRKEKVEEYETIIHHLILETSDKDSIISIEQNEKFQVQERELQQIKGTSMVAKLKEIKHEDDLLRNKFNLAHMKSRIISLRTDMKNLVEKYRSQEKQFTKRNQYLSDDYKRNIQQYECIQKKIKHFAAADVKKFEEMWLMIEAEVKQLVERVLVIESLIYKQHLGLAWERPPMPFMEHSGPIQPQKQACGPDRQAESQLFETGSQRMMDASVGPQLEADTESMDMETHREGREAQSESGAEVDEGKLMTETVKKVMELLCDEAGFLVEEKLLSLLAPLEKEEQTVVKLASLLTSFGIEEEDLPMLAHFLIKSKHQQREPTEDVCVEFGEEAETNLTSELIDPKHVVPALKHFLEQLTRSRRSSAHQHFSFQHVEARDASGDEGYWESMGNVISEDKLKLWDAAERTLTQYHAVLTEISELIPETEDLEQQNEELRLMLQQLLTSTL</sequence>
<gene>
    <name evidence="14" type="primary">drc1</name>
</gene>
<evidence type="ECO:0000256" key="9">
    <source>
        <dbReference type="ARBA" id="ARBA00046115"/>
    </source>
</evidence>
<keyword evidence="15" id="KW-1185">Reference proteome</keyword>
<dbReference type="GO" id="GO:0003352">
    <property type="term" value="P:regulation of cilium movement"/>
    <property type="evidence" value="ECO:0007669"/>
    <property type="project" value="TreeGrafter"/>
</dbReference>
<dbReference type="OrthoDB" id="10260459at2759"/>
<reference evidence="14" key="2">
    <citation type="submission" date="2025-08" db="UniProtKB">
        <authorList>
            <consortium name="Ensembl"/>
        </authorList>
    </citation>
    <scope>IDENTIFICATION</scope>
</reference>